<dbReference type="InterPro" id="IPR018392">
    <property type="entry name" value="LysM"/>
</dbReference>
<dbReference type="Pfam" id="PF01476">
    <property type="entry name" value="LysM"/>
    <property type="match status" value="1"/>
</dbReference>
<accession>A0A927UDA8</accession>
<feature type="chain" id="PRO_5038117349" evidence="1">
    <location>
        <begin position="28"/>
        <end position="259"/>
    </location>
</feature>
<dbReference type="CDD" id="cd00118">
    <property type="entry name" value="LysM"/>
    <property type="match status" value="1"/>
</dbReference>
<gene>
    <name evidence="3" type="ORF">E7272_10325</name>
</gene>
<dbReference type="SMART" id="SM00257">
    <property type="entry name" value="LysM"/>
    <property type="match status" value="1"/>
</dbReference>
<dbReference type="EMBL" id="SVER01000027">
    <property type="protein sequence ID" value="MBE5920224.1"/>
    <property type="molecule type" value="Genomic_DNA"/>
</dbReference>
<dbReference type="SUPFAM" id="SSF54106">
    <property type="entry name" value="LysM domain"/>
    <property type="match status" value="1"/>
</dbReference>
<feature type="domain" description="LysM" evidence="2">
    <location>
        <begin position="203"/>
        <end position="252"/>
    </location>
</feature>
<dbReference type="PANTHER" id="PTHR34700">
    <property type="entry name" value="POTASSIUM BINDING PROTEIN KBP"/>
    <property type="match status" value="1"/>
</dbReference>
<evidence type="ECO:0000313" key="4">
    <source>
        <dbReference type="Proteomes" id="UP000766246"/>
    </source>
</evidence>
<dbReference type="Gene3D" id="3.10.350.10">
    <property type="entry name" value="LysM domain"/>
    <property type="match status" value="1"/>
</dbReference>
<dbReference type="PROSITE" id="PS51782">
    <property type="entry name" value="LYSM"/>
    <property type="match status" value="1"/>
</dbReference>
<evidence type="ECO:0000259" key="2">
    <source>
        <dbReference type="PROSITE" id="PS51782"/>
    </source>
</evidence>
<sequence length="259" mass="29041">MKKTLKRIVTLVFTFALVLSMKGMALAAPSQYVHNPMDNPKAAKDIVVNDNAVYGFSPSPESERLKEYVSYDWTDKATVDAMRAQREEYHASIQELYQIMTSMKQAGKSTEEIARVVSAKRNEIRLASYKDDPEGLAKVKKSNLETYGNENGGTAEFFYAKYGSWETVIEKSISANPGADACLGLYDKYYDTYMIAGAQPATDIYVVQPGDYLSKIAKDVLGNQYLWRQIYENNKNVISDPNVIRPGQQLDLKNIKPAA</sequence>
<comment type="caution">
    <text evidence="3">The sequence shown here is derived from an EMBL/GenBank/DDBJ whole genome shotgun (WGS) entry which is preliminary data.</text>
</comment>
<dbReference type="AlphaFoldDB" id="A0A927UDA8"/>
<feature type="signal peptide" evidence="1">
    <location>
        <begin position="1"/>
        <end position="27"/>
    </location>
</feature>
<dbReference type="InterPro" id="IPR036779">
    <property type="entry name" value="LysM_dom_sf"/>
</dbReference>
<evidence type="ECO:0000256" key="1">
    <source>
        <dbReference type="SAM" id="SignalP"/>
    </source>
</evidence>
<dbReference type="Proteomes" id="UP000766246">
    <property type="component" value="Unassembled WGS sequence"/>
</dbReference>
<proteinExistence type="predicted"/>
<protein>
    <submittedName>
        <fullName evidence="3">LysM peptidoglycan-binding domain-containing protein</fullName>
    </submittedName>
</protein>
<keyword evidence="1" id="KW-0732">Signal</keyword>
<dbReference type="InterPro" id="IPR052196">
    <property type="entry name" value="Bact_Kbp"/>
</dbReference>
<dbReference type="PANTHER" id="PTHR34700:SF4">
    <property type="entry name" value="PHAGE-LIKE ELEMENT PBSX PROTEIN XKDP"/>
    <property type="match status" value="1"/>
</dbReference>
<reference evidence="3" key="1">
    <citation type="submission" date="2019-04" db="EMBL/GenBank/DDBJ databases">
        <title>Evolution of Biomass-Degrading Anaerobic Consortia Revealed by Metagenomics.</title>
        <authorList>
            <person name="Peng X."/>
        </authorList>
    </citation>
    <scope>NUCLEOTIDE SEQUENCE</scope>
    <source>
        <strain evidence="3">SIG311</strain>
    </source>
</reference>
<name>A0A927UDA8_9FIRM</name>
<organism evidence="3 4">
    <name type="scientific">Pseudobutyrivibrio ruminis</name>
    <dbReference type="NCBI Taxonomy" id="46206"/>
    <lineage>
        <taxon>Bacteria</taxon>
        <taxon>Bacillati</taxon>
        <taxon>Bacillota</taxon>
        <taxon>Clostridia</taxon>
        <taxon>Lachnospirales</taxon>
        <taxon>Lachnospiraceae</taxon>
        <taxon>Pseudobutyrivibrio</taxon>
    </lineage>
</organism>
<evidence type="ECO:0000313" key="3">
    <source>
        <dbReference type="EMBL" id="MBE5920224.1"/>
    </source>
</evidence>